<evidence type="ECO:0000256" key="2">
    <source>
        <dbReference type="ARBA" id="ARBA00022737"/>
    </source>
</evidence>
<comment type="caution">
    <text evidence="7">The sequence shown here is derived from an EMBL/GenBank/DDBJ whole genome shotgun (WGS) entry which is preliminary data.</text>
</comment>
<dbReference type="Pfam" id="PF25782">
    <property type="entry name" value="TPR_CAND1"/>
    <property type="match status" value="1"/>
</dbReference>
<dbReference type="PROSITE" id="PS50077">
    <property type="entry name" value="HEAT_REPEAT"/>
    <property type="match status" value="1"/>
</dbReference>
<proteinExistence type="inferred from homology"/>
<feature type="repeat" description="HEAT" evidence="4">
    <location>
        <begin position="433"/>
        <end position="468"/>
    </location>
</feature>
<feature type="domain" description="TATA-binding protein interacting (TIP20)" evidence="6">
    <location>
        <begin position="1135"/>
        <end position="1301"/>
    </location>
</feature>
<dbReference type="EMBL" id="LAEV01002044">
    <property type="protein sequence ID" value="KKA26705.1"/>
    <property type="molecule type" value="Genomic_DNA"/>
</dbReference>
<dbReference type="InterPro" id="IPR021133">
    <property type="entry name" value="HEAT_type_2"/>
</dbReference>
<sequence length="1321" mass="143251">MANLPPTTASVSQLLGRLNDNDADFRFMALNDLMQVLTNAKPDILAHDYNTSSKTVDCLVKALDDSNGEVQNLAVKCLGLIAPRVPISLVGPLLDKLASLKLEHSVDISLPSMALRNVIKALPSPTPMGSTAGDAHATSPIMVAISRYVVARLISPVFRPPSGVDPSVRNEDLLDKIDTVPEQLDVLIEVVRSMGQCLAKIEIELLLKTLLQCLANPKSTSAARKRAVIAISLLAVYISEGVLSELVNEIVEPLKDTKSSSHVKRLYISIAGSMARASPQRIGAYASTLMPPIFDVLSQEELDRHMQLLEDGENGIADFEDIRESALSTLESFLGSCPQEMKPYTEESVAVGTRFISFDPNYAADDEDMEVDEEEEDDDEDDDDFGGDDDDFGDDDDDTSWKVRRGAVKTLYTLISTRGSSDLLETGVMYDRIAPELIKRFNDRDESVRLDVISALSTLIRKTGEGIYPGGHFDEVETETTSLPLTRKRRRQSSNLGSNVTPVVEVTPVNNVRAELARLSPKIVKVSLKVLKGKLIPTNQAVLSLLDDLIKVQRGGVDESFEQIVTATLNCLNTSASSMTASIAAATGSASATQTTLKVSALTLIRDICKIQPTLLKLQLGTIIKTLISTIGDKFYKISSEAILTTEEIVKYFVSADHIGECGDLGLNELFDVIYTRVDPDNKVDTEVRQRAIHAFGAIAARSISPATESLLSADRRASALKAILFRFNSETTKMASIQAVDSIATFNSSLGALDSAWIEEVMLVLVENIDRAKRQSRSSSMQALKHLAKASAASNKLQDKTVQRVVASLIPRVTSDDVLMASSALWILSYLVLQNAALVASDQLSSAIVQILSTRTSNMSLEPLVALVTSVGQSGLGAKLMGELLENAPQAAATAVYGQIIGTLLVAGGQSTNVTVEAFAGEIQNNQDAKRVSLALAVLGEAGKRMGGAFPLEPSVFLEQFKAAGEVPVAAAVALGRAGSGNVDKYLTLILDNIDGAGTAQSLLIQALREILQSDSPALAQHLPSIWNHLIGIAESLAEHRVVVAECLGRMVVFDPVSFMPKLQELLGQKTPMIRGMAIQALRYTLPESNEAFDAALRSVLVSLLLTVLKETDMDNRRLGMTTLTSALQNKPEIILPRLNNLLPFIIEESKIKPHLVREIMMGPFKHTVDDGLEVRKSAYETLYALLDMATSRIDIPSFYDRVVAGLKDDQDIRSLCNLMVIKLSSIAPEETARRLDSIAEAYKHVLSHKLKEGAVKQDVEKQEEASKGVMRVSVLLAEKVQAPKGGAGGQVWAGYWEWFSREYAAHIKAMKAAQVEAQS</sequence>
<dbReference type="InterPro" id="IPR016024">
    <property type="entry name" value="ARM-type_fold"/>
</dbReference>
<comment type="similarity">
    <text evidence="1">Belongs to the CAND family.</text>
</comment>
<dbReference type="InterPro" id="IPR039852">
    <property type="entry name" value="CAND1/CAND2"/>
</dbReference>
<evidence type="ECO:0000259" key="6">
    <source>
        <dbReference type="Pfam" id="PF08623"/>
    </source>
</evidence>
<keyword evidence="2" id="KW-0677">Repeat</keyword>
<gene>
    <name evidence="7" type="ORF">TD95_003345</name>
</gene>
<reference evidence="7 8" key="1">
    <citation type="submission" date="2015-03" db="EMBL/GenBank/DDBJ databases">
        <authorList>
            <person name="Radwan O."/>
            <person name="Al-Naeli F.A."/>
            <person name="Rendon G.A."/>
            <person name="Fields C."/>
        </authorList>
    </citation>
    <scope>NUCLEOTIDE SEQUENCE [LARGE SCALE GENOMIC DNA]</scope>
    <source>
        <strain evidence="7">CR-DP1</strain>
    </source>
</reference>
<evidence type="ECO:0000313" key="8">
    <source>
        <dbReference type="Proteomes" id="UP000033483"/>
    </source>
</evidence>
<keyword evidence="3" id="KW-0833">Ubl conjugation pathway</keyword>
<evidence type="ECO:0000256" key="3">
    <source>
        <dbReference type="ARBA" id="ARBA00022786"/>
    </source>
</evidence>
<dbReference type="PANTHER" id="PTHR12696">
    <property type="entry name" value="TIP120"/>
    <property type="match status" value="1"/>
</dbReference>
<dbReference type="GO" id="GO:0010265">
    <property type="term" value="P:SCF complex assembly"/>
    <property type="evidence" value="ECO:0007669"/>
    <property type="project" value="InterPro"/>
</dbReference>
<accession>A0A0F4Z8P1</accession>
<organism evidence="7 8">
    <name type="scientific">Thielaviopsis punctulata</name>
    <dbReference type="NCBI Taxonomy" id="72032"/>
    <lineage>
        <taxon>Eukaryota</taxon>
        <taxon>Fungi</taxon>
        <taxon>Dikarya</taxon>
        <taxon>Ascomycota</taxon>
        <taxon>Pezizomycotina</taxon>
        <taxon>Sordariomycetes</taxon>
        <taxon>Hypocreomycetidae</taxon>
        <taxon>Microascales</taxon>
        <taxon>Ceratocystidaceae</taxon>
        <taxon>Thielaviopsis</taxon>
    </lineage>
</organism>
<dbReference type="InterPro" id="IPR013932">
    <property type="entry name" value="TATA-bd_TIP120"/>
</dbReference>
<dbReference type="Proteomes" id="UP000033483">
    <property type="component" value="Unassembled WGS sequence"/>
</dbReference>
<name>A0A0F4Z8P1_9PEZI</name>
<evidence type="ECO:0000256" key="4">
    <source>
        <dbReference type="PROSITE-ProRule" id="PRU00103"/>
    </source>
</evidence>
<evidence type="ECO:0000256" key="1">
    <source>
        <dbReference type="ARBA" id="ARBA00007657"/>
    </source>
</evidence>
<feature type="region of interest" description="Disordered" evidence="5">
    <location>
        <begin position="362"/>
        <end position="399"/>
    </location>
</feature>
<dbReference type="Gene3D" id="1.25.10.10">
    <property type="entry name" value="Leucine-rich Repeat Variant"/>
    <property type="match status" value="1"/>
</dbReference>
<keyword evidence="8" id="KW-1185">Reference proteome</keyword>
<dbReference type="OrthoDB" id="6260732at2759"/>
<evidence type="ECO:0000313" key="7">
    <source>
        <dbReference type="EMBL" id="KKA26705.1"/>
    </source>
</evidence>
<dbReference type="SUPFAM" id="SSF48371">
    <property type="entry name" value="ARM repeat"/>
    <property type="match status" value="1"/>
</dbReference>
<dbReference type="Pfam" id="PF08623">
    <property type="entry name" value="TIP120"/>
    <property type="match status" value="1"/>
</dbReference>
<dbReference type="InterPro" id="IPR011989">
    <property type="entry name" value="ARM-like"/>
</dbReference>
<evidence type="ECO:0000256" key="5">
    <source>
        <dbReference type="SAM" id="MobiDB-lite"/>
    </source>
</evidence>
<feature type="compositionally biased region" description="Acidic residues" evidence="5">
    <location>
        <begin position="364"/>
        <end position="398"/>
    </location>
</feature>
<protein>
    <recommendedName>
        <fullName evidence="6">TATA-binding protein interacting (TIP20) domain-containing protein</fullName>
    </recommendedName>
</protein>